<keyword evidence="4" id="KW-0804">Transcription</keyword>
<keyword evidence="5" id="KW-0539">Nucleus</keyword>
<dbReference type="RefSeq" id="XP_022769795.1">
    <property type="nucleotide sequence ID" value="XM_022914060.1"/>
</dbReference>
<dbReference type="GO" id="GO:0003677">
    <property type="term" value="F:DNA binding"/>
    <property type="evidence" value="ECO:0007669"/>
    <property type="project" value="UniProtKB-KW"/>
</dbReference>
<dbReference type="PROSITE" id="PS51294">
    <property type="entry name" value="HTH_MYB"/>
    <property type="match status" value="2"/>
</dbReference>
<dbReference type="InterPro" id="IPR001005">
    <property type="entry name" value="SANT/Myb"/>
</dbReference>
<dbReference type="KEGG" id="dzi:111313389"/>
<reference evidence="10" key="1">
    <citation type="submission" date="2025-08" db="UniProtKB">
        <authorList>
            <consortium name="RefSeq"/>
        </authorList>
    </citation>
    <scope>IDENTIFICATION</scope>
    <source>
        <tissue evidence="10">Fruit stalk</tissue>
    </source>
</reference>
<dbReference type="GO" id="GO:0005634">
    <property type="term" value="C:nucleus"/>
    <property type="evidence" value="ECO:0007669"/>
    <property type="project" value="UniProtKB-SubCell"/>
</dbReference>
<evidence type="ECO:0000313" key="9">
    <source>
        <dbReference type="Proteomes" id="UP000515121"/>
    </source>
</evidence>
<dbReference type="AlphaFoldDB" id="A0A6P6AYD2"/>
<proteinExistence type="predicted"/>
<evidence type="ECO:0000256" key="5">
    <source>
        <dbReference type="ARBA" id="ARBA00023242"/>
    </source>
</evidence>
<evidence type="ECO:0000313" key="10">
    <source>
        <dbReference type="RefSeq" id="XP_022769795.1"/>
    </source>
</evidence>
<dbReference type="PANTHER" id="PTHR47999">
    <property type="entry name" value="TRANSCRIPTION FACTOR MYB8-RELATED-RELATED"/>
    <property type="match status" value="1"/>
</dbReference>
<evidence type="ECO:0000256" key="3">
    <source>
        <dbReference type="ARBA" id="ARBA00023125"/>
    </source>
</evidence>
<protein>
    <submittedName>
        <fullName evidence="10">Transcription factor MYB111-like</fullName>
    </submittedName>
</protein>
<keyword evidence="3" id="KW-0238">DNA-binding</keyword>
<comment type="subcellular location">
    <subcellularLocation>
        <location evidence="1">Nucleus</location>
    </subcellularLocation>
</comment>
<evidence type="ECO:0000256" key="6">
    <source>
        <dbReference type="SAM" id="MobiDB-lite"/>
    </source>
</evidence>
<dbReference type="OrthoDB" id="2143914at2759"/>
<dbReference type="CDD" id="cd00167">
    <property type="entry name" value="SANT"/>
    <property type="match status" value="2"/>
</dbReference>
<dbReference type="InterPro" id="IPR009057">
    <property type="entry name" value="Homeodomain-like_sf"/>
</dbReference>
<dbReference type="FunFam" id="1.10.10.60:FF:000121">
    <property type="entry name" value="Myb transcription factor"/>
    <property type="match status" value="1"/>
</dbReference>
<evidence type="ECO:0000256" key="4">
    <source>
        <dbReference type="ARBA" id="ARBA00023163"/>
    </source>
</evidence>
<dbReference type="InterPro" id="IPR015495">
    <property type="entry name" value="Myb_TF_plants"/>
</dbReference>
<sequence length="418" mass="47458">MGRAPCCEKVGLKRGRWTAKEDEILTKYIQANGEGSWRSLPKNAGLLRCGKSCRLRWINYLRADLKRGNITAEEEEIIINLHAILGNKWSLIASHLPGRTDNEIKNYWNSHLSRKIYGFRRPSSQSLPVIMDMTKVGIAERKGGRRSRWPMKKNKSYSTKKDAGSSSNKPMKNVSVNEVVQFPSTPLLEKETLSTTAIEDCMALDPYEEDKERMIPVITSDCQKTGEGMLGSSEERESLVPISGEEGTIENSMLCPSGNIEKETDILAPFESIESSMMLCFNDIIDSEFLQPNGDLALREWGENKITVNVEEKERSGYLSPNKTTATNEEIGSGNTNEDCGDLNSCSITSCFVVDDCNLDNLYWDWESVVQGNELWEEEYISSWLWKCDYNGKGERYKLEDKDLEFERHNSMVAWLFS</sequence>
<feature type="domain" description="HTH myb-type" evidence="8">
    <location>
        <begin position="62"/>
        <end position="116"/>
    </location>
</feature>
<gene>
    <name evidence="10" type="primary">LOC111313389</name>
</gene>
<dbReference type="PROSITE" id="PS50090">
    <property type="entry name" value="MYB_LIKE"/>
    <property type="match status" value="2"/>
</dbReference>
<evidence type="ECO:0000259" key="8">
    <source>
        <dbReference type="PROSITE" id="PS51294"/>
    </source>
</evidence>
<evidence type="ECO:0000259" key="7">
    <source>
        <dbReference type="PROSITE" id="PS50090"/>
    </source>
</evidence>
<name>A0A6P6AYD2_DURZI</name>
<feature type="domain" description="HTH myb-type" evidence="8">
    <location>
        <begin position="9"/>
        <end position="61"/>
    </location>
</feature>
<dbReference type="Pfam" id="PF00249">
    <property type="entry name" value="Myb_DNA-binding"/>
    <property type="match status" value="2"/>
</dbReference>
<evidence type="ECO:0000256" key="1">
    <source>
        <dbReference type="ARBA" id="ARBA00004123"/>
    </source>
</evidence>
<feature type="domain" description="Myb-like" evidence="7">
    <location>
        <begin position="9"/>
        <end position="61"/>
    </location>
</feature>
<dbReference type="Gene3D" id="1.10.10.60">
    <property type="entry name" value="Homeodomain-like"/>
    <property type="match status" value="2"/>
</dbReference>
<dbReference type="InterPro" id="IPR017930">
    <property type="entry name" value="Myb_dom"/>
</dbReference>
<dbReference type="SUPFAM" id="SSF46689">
    <property type="entry name" value="Homeodomain-like"/>
    <property type="match status" value="1"/>
</dbReference>
<dbReference type="PANTHER" id="PTHR47999:SF6">
    <property type="entry name" value="MYB-RELATED PROTEIN P"/>
    <property type="match status" value="1"/>
</dbReference>
<dbReference type="SMART" id="SM00717">
    <property type="entry name" value="SANT"/>
    <property type="match status" value="2"/>
</dbReference>
<feature type="region of interest" description="Disordered" evidence="6">
    <location>
        <begin position="141"/>
        <end position="172"/>
    </location>
</feature>
<evidence type="ECO:0000256" key="2">
    <source>
        <dbReference type="ARBA" id="ARBA00023015"/>
    </source>
</evidence>
<feature type="compositionally biased region" description="Basic residues" evidence="6">
    <location>
        <begin position="143"/>
        <end position="155"/>
    </location>
</feature>
<dbReference type="Proteomes" id="UP000515121">
    <property type="component" value="Unplaced"/>
</dbReference>
<keyword evidence="2" id="KW-0805">Transcription regulation</keyword>
<dbReference type="GeneID" id="111313389"/>
<feature type="domain" description="Myb-like" evidence="7">
    <location>
        <begin position="62"/>
        <end position="112"/>
    </location>
</feature>
<keyword evidence="9" id="KW-1185">Reference proteome</keyword>
<accession>A0A6P6AYD2</accession>
<organism evidence="9 10">
    <name type="scientific">Durio zibethinus</name>
    <name type="common">Durian</name>
    <dbReference type="NCBI Taxonomy" id="66656"/>
    <lineage>
        <taxon>Eukaryota</taxon>
        <taxon>Viridiplantae</taxon>
        <taxon>Streptophyta</taxon>
        <taxon>Embryophyta</taxon>
        <taxon>Tracheophyta</taxon>
        <taxon>Spermatophyta</taxon>
        <taxon>Magnoliopsida</taxon>
        <taxon>eudicotyledons</taxon>
        <taxon>Gunneridae</taxon>
        <taxon>Pentapetalae</taxon>
        <taxon>rosids</taxon>
        <taxon>malvids</taxon>
        <taxon>Malvales</taxon>
        <taxon>Malvaceae</taxon>
        <taxon>Helicteroideae</taxon>
        <taxon>Durio</taxon>
    </lineage>
</organism>